<feature type="transmembrane region" description="Helical" evidence="7">
    <location>
        <begin position="421"/>
        <end position="439"/>
    </location>
</feature>
<evidence type="ECO:0000256" key="3">
    <source>
        <dbReference type="ARBA" id="ARBA00022475"/>
    </source>
</evidence>
<dbReference type="Gene3D" id="3.40.190.10">
    <property type="entry name" value="Periplasmic binding protein-like II"/>
    <property type="match status" value="2"/>
</dbReference>
<dbReference type="PROSITE" id="PS50928">
    <property type="entry name" value="ABC_TM1"/>
    <property type="match status" value="1"/>
</dbReference>
<dbReference type="InterPro" id="IPR051393">
    <property type="entry name" value="ABC_transporter_permease"/>
</dbReference>
<accession>A0A0F6W2L0</accession>
<evidence type="ECO:0000256" key="7">
    <source>
        <dbReference type="RuleBase" id="RU363032"/>
    </source>
</evidence>
<feature type="domain" description="ABC transmembrane type-1" evidence="8">
    <location>
        <begin position="521"/>
        <end position="735"/>
    </location>
</feature>
<dbReference type="PANTHER" id="PTHR30193:SF41">
    <property type="entry name" value="DIACETYLCHITOBIOSE UPTAKE SYSTEM PERMEASE PROTEIN NGCF"/>
    <property type="match status" value="1"/>
</dbReference>
<evidence type="ECO:0000256" key="5">
    <source>
        <dbReference type="ARBA" id="ARBA00022989"/>
    </source>
</evidence>
<feature type="transmembrane region" description="Helical" evidence="7">
    <location>
        <begin position="460"/>
        <end position="486"/>
    </location>
</feature>
<feature type="transmembrane region" description="Helical" evidence="7">
    <location>
        <begin position="714"/>
        <end position="732"/>
    </location>
</feature>
<evidence type="ECO:0000256" key="2">
    <source>
        <dbReference type="ARBA" id="ARBA00022448"/>
    </source>
</evidence>
<dbReference type="Pfam" id="PF13416">
    <property type="entry name" value="SBP_bac_8"/>
    <property type="match status" value="1"/>
</dbReference>
<dbReference type="GO" id="GO:0005886">
    <property type="term" value="C:plasma membrane"/>
    <property type="evidence" value="ECO:0007669"/>
    <property type="project" value="UniProtKB-SubCell"/>
</dbReference>
<keyword evidence="3" id="KW-1003">Cell membrane</keyword>
<feature type="transmembrane region" description="Helical" evidence="7">
    <location>
        <begin position="656"/>
        <end position="678"/>
    </location>
</feature>
<evidence type="ECO:0000256" key="6">
    <source>
        <dbReference type="ARBA" id="ARBA00023136"/>
    </source>
</evidence>
<proteinExistence type="inferred from homology"/>
<dbReference type="InterPro" id="IPR006059">
    <property type="entry name" value="SBP"/>
</dbReference>
<dbReference type="KEGG" id="samy:DB32_002807"/>
<evidence type="ECO:0000256" key="4">
    <source>
        <dbReference type="ARBA" id="ARBA00022692"/>
    </source>
</evidence>
<keyword evidence="2 7" id="KW-0813">Transport</keyword>
<organism evidence="9 10">
    <name type="scientific">Sandaracinus amylolyticus</name>
    <dbReference type="NCBI Taxonomy" id="927083"/>
    <lineage>
        <taxon>Bacteria</taxon>
        <taxon>Pseudomonadati</taxon>
        <taxon>Myxococcota</taxon>
        <taxon>Polyangia</taxon>
        <taxon>Polyangiales</taxon>
        <taxon>Sandaracinaceae</taxon>
        <taxon>Sandaracinus</taxon>
    </lineage>
</organism>
<sequence>MSFRRTQTRAVLSAALTAVLALLAGVTLTWVSLCLPSAARGQTTTLTLWHSYGEREERGLRAAVDAFEQSHRGTHVEMLAVPFGAYASKLESAIPVQRGPDVFVDAHDRLSSYVSSHLVQPLGAGLEMDDELEQAHLDALTIDSALYGVPLQLKSAALFVNDALLGDRTIESLEDLEALRATLPDGSFPLAWDADDAYQFASLLHAYGGGLLEPDGTYAFVGPRTERALDHLLRLLRTRTIPEETSYELVRDLFRSGRAATAISGPWFASDLPTDLEWSVRPLPIVRGADGEPMRAFATIEAAFVAEGARDLDAARALAIFLATPDAARLRAIHGGHVVATRSVWSDPEVARDTRLVAFRQAASHARITPTHPSMRAVFVPAERALRNVLRGEIAIDEALAQGQHRFDDETREPPPPRDPSTGLLAFGLVLLAMVFGMVRRARDPMFRVALRRSVPAYAWVAHAAITVGVLVILPLVVGAGTSFFAGHGRDLHYVGLANYVDILTARGGDLLGHGSFWAVLVVTVLWTAANISLHVAIGVALALLLNRSTLRFKGLYRVLLVLPWAVPSYVTALAWRGMFHRQFGAVNAMLEALGAEPVSWFARWSTAFAANVTTNVWLGFPFMMVVTLGALTAIPKDLYEAAEVDGATKWQQFRFVTLPLLRPSLAPAVAMGAVWTFNMFNVVYLVSAGEPDGTTEILVSEAYRWAFTRGHQYGYAAAYAVLIFLLLYFGTRALPGSGSAKEGAR</sequence>
<dbReference type="Proteomes" id="UP000034883">
    <property type="component" value="Chromosome"/>
</dbReference>
<dbReference type="Pfam" id="PF00528">
    <property type="entry name" value="BPD_transp_1"/>
    <property type="match status" value="1"/>
</dbReference>
<dbReference type="SUPFAM" id="SSF161098">
    <property type="entry name" value="MetI-like"/>
    <property type="match status" value="1"/>
</dbReference>
<feature type="transmembrane region" description="Helical" evidence="7">
    <location>
        <begin position="556"/>
        <end position="576"/>
    </location>
</feature>
<keyword evidence="10" id="KW-1185">Reference proteome</keyword>
<dbReference type="Gene3D" id="1.10.3720.10">
    <property type="entry name" value="MetI-like"/>
    <property type="match status" value="1"/>
</dbReference>
<keyword evidence="5 7" id="KW-1133">Transmembrane helix</keyword>
<dbReference type="OrthoDB" id="9766758at2"/>
<evidence type="ECO:0000256" key="1">
    <source>
        <dbReference type="ARBA" id="ARBA00004651"/>
    </source>
</evidence>
<dbReference type="STRING" id="927083.DB32_002807"/>
<evidence type="ECO:0000313" key="9">
    <source>
        <dbReference type="EMBL" id="AKF05658.1"/>
    </source>
</evidence>
<feature type="transmembrane region" description="Helical" evidence="7">
    <location>
        <begin position="617"/>
        <end position="635"/>
    </location>
</feature>
<dbReference type="EMBL" id="CP011125">
    <property type="protein sequence ID" value="AKF05658.1"/>
    <property type="molecule type" value="Genomic_DNA"/>
</dbReference>
<dbReference type="InterPro" id="IPR000515">
    <property type="entry name" value="MetI-like"/>
</dbReference>
<comment type="subcellular location">
    <subcellularLocation>
        <location evidence="1 7">Cell membrane</location>
        <topology evidence="1 7">Multi-pass membrane protein</topology>
    </subcellularLocation>
</comment>
<dbReference type="InterPro" id="IPR035906">
    <property type="entry name" value="MetI-like_sf"/>
</dbReference>
<comment type="similarity">
    <text evidence="7">Belongs to the binding-protein-dependent transport system permease family.</text>
</comment>
<reference evidence="9 10" key="1">
    <citation type="submission" date="2015-03" db="EMBL/GenBank/DDBJ databases">
        <title>Genome assembly of Sandaracinus amylolyticus DSM 53668.</title>
        <authorList>
            <person name="Sharma G."/>
            <person name="Subramanian S."/>
        </authorList>
    </citation>
    <scope>NUCLEOTIDE SEQUENCE [LARGE SCALE GENOMIC DNA]</scope>
    <source>
        <strain evidence="9 10">DSM 53668</strain>
    </source>
</reference>
<evidence type="ECO:0000313" key="10">
    <source>
        <dbReference type="Proteomes" id="UP000034883"/>
    </source>
</evidence>
<name>A0A0F6W2L0_9BACT</name>
<dbReference type="GO" id="GO:0055085">
    <property type="term" value="P:transmembrane transport"/>
    <property type="evidence" value="ECO:0007669"/>
    <property type="project" value="InterPro"/>
</dbReference>
<keyword evidence="6 7" id="KW-0472">Membrane</keyword>
<dbReference type="RefSeq" id="WP_053232906.1">
    <property type="nucleotide sequence ID" value="NZ_CP011125.1"/>
</dbReference>
<dbReference type="AlphaFoldDB" id="A0A0F6W2L0"/>
<protein>
    <submittedName>
        <fullName evidence="9">Maltose/maltodextrin ABC transporter, permease protein MalF</fullName>
    </submittedName>
</protein>
<gene>
    <name evidence="9" type="ORF">DB32_002807</name>
</gene>
<dbReference type="PANTHER" id="PTHR30193">
    <property type="entry name" value="ABC TRANSPORTER PERMEASE PROTEIN"/>
    <property type="match status" value="1"/>
</dbReference>
<keyword evidence="4 7" id="KW-0812">Transmembrane</keyword>
<feature type="transmembrane region" description="Helical" evidence="7">
    <location>
        <begin position="517"/>
        <end position="544"/>
    </location>
</feature>
<dbReference type="SUPFAM" id="SSF53850">
    <property type="entry name" value="Periplasmic binding protein-like II"/>
    <property type="match status" value="1"/>
</dbReference>
<evidence type="ECO:0000259" key="8">
    <source>
        <dbReference type="PROSITE" id="PS50928"/>
    </source>
</evidence>
<dbReference type="CDD" id="cd06261">
    <property type="entry name" value="TM_PBP2"/>
    <property type="match status" value="1"/>
</dbReference>